<dbReference type="InterPro" id="IPR006652">
    <property type="entry name" value="Kelch_1"/>
</dbReference>
<organism evidence="4 5">
    <name type="scientific">Gouania willdenowi</name>
    <name type="common">Blunt-snouted clingfish</name>
    <name type="synonym">Lepadogaster willdenowi</name>
    <dbReference type="NCBI Taxonomy" id="441366"/>
    <lineage>
        <taxon>Eukaryota</taxon>
        <taxon>Metazoa</taxon>
        <taxon>Chordata</taxon>
        <taxon>Craniata</taxon>
        <taxon>Vertebrata</taxon>
        <taxon>Euteleostomi</taxon>
        <taxon>Actinopterygii</taxon>
        <taxon>Neopterygii</taxon>
        <taxon>Teleostei</taxon>
        <taxon>Neoteleostei</taxon>
        <taxon>Acanthomorphata</taxon>
        <taxon>Ovalentaria</taxon>
        <taxon>Blenniimorphae</taxon>
        <taxon>Blenniiformes</taxon>
        <taxon>Gobiesocoidei</taxon>
        <taxon>Gobiesocidae</taxon>
        <taxon>Gobiesocinae</taxon>
        <taxon>Gouania</taxon>
    </lineage>
</organism>
<dbReference type="Pfam" id="PF07707">
    <property type="entry name" value="BACK"/>
    <property type="match status" value="1"/>
</dbReference>
<dbReference type="InterPro" id="IPR017096">
    <property type="entry name" value="BTB-kelch_protein"/>
</dbReference>
<accession>A0A8C5FXX9</accession>
<dbReference type="Pfam" id="PF00651">
    <property type="entry name" value="BTB"/>
    <property type="match status" value="1"/>
</dbReference>
<dbReference type="PROSITE" id="PS50097">
    <property type="entry name" value="BTB"/>
    <property type="match status" value="1"/>
</dbReference>
<dbReference type="InterPro" id="IPR015915">
    <property type="entry name" value="Kelch-typ_b-propeller"/>
</dbReference>
<proteinExistence type="predicted"/>
<dbReference type="Gene3D" id="3.30.710.10">
    <property type="entry name" value="Potassium Channel Kv1.1, Chain A"/>
    <property type="match status" value="1"/>
</dbReference>
<protein>
    <submittedName>
        <fullName evidence="4">Kelch-like protein 10</fullName>
    </submittedName>
</protein>
<dbReference type="AlphaFoldDB" id="A0A8C5FXX9"/>
<dbReference type="GeneID" id="114464677"/>
<keyword evidence="2" id="KW-0677">Repeat</keyword>
<dbReference type="RefSeq" id="XP_028304961.1">
    <property type="nucleotide sequence ID" value="XM_028449160.1"/>
</dbReference>
<name>A0A8C5FXX9_GOUWI</name>
<dbReference type="OrthoDB" id="191037at2759"/>
<keyword evidence="5" id="KW-1185">Reference proteome</keyword>
<reference evidence="4" key="1">
    <citation type="submission" date="2020-06" db="EMBL/GenBank/DDBJ databases">
        <authorList>
            <consortium name="Wellcome Sanger Institute Data Sharing"/>
        </authorList>
    </citation>
    <scope>NUCLEOTIDE SEQUENCE [LARGE SCALE GENOMIC DNA]</scope>
</reference>
<dbReference type="SMART" id="SM00225">
    <property type="entry name" value="BTB"/>
    <property type="match status" value="1"/>
</dbReference>
<dbReference type="InterPro" id="IPR011705">
    <property type="entry name" value="BACK"/>
</dbReference>
<dbReference type="PANTHER" id="PTHR45632">
    <property type="entry name" value="LD33804P"/>
    <property type="match status" value="1"/>
</dbReference>
<dbReference type="SMART" id="SM00612">
    <property type="entry name" value="Kelch"/>
    <property type="match status" value="6"/>
</dbReference>
<dbReference type="PRINTS" id="PR00501">
    <property type="entry name" value="KELCHREPEAT"/>
</dbReference>
<evidence type="ECO:0000259" key="3">
    <source>
        <dbReference type="PROSITE" id="PS50097"/>
    </source>
</evidence>
<dbReference type="FunFam" id="1.25.40.420:FF:000001">
    <property type="entry name" value="Kelch-like family member 12"/>
    <property type="match status" value="1"/>
</dbReference>
<dbReference type="Pfam" id="PF01344">
    <property type="entry name" value="Kelch_1"/>
    <property type="match status" value="2"/>
</dbReference>
<keyword evidence="1" id="KW-0880">Kelch repeat</keyword>
<dbReference type="Ensembl" id="ENSGWIT00000000396.1">
    <property type="protein sequence ID" value="ENSGWIP00000000356.1"/>
    <property type="gene ID" value="ENSGWIG00000000242.1"/>
</dbReference>
<dbReference type="InterPro" id="IPR011333">
    <property type="entry name" value="SKP1/BTB/POZ_sf"/>
</dbReference>
<dbReference type="InterPro" id="IPR011043">
    <property type="entry name" value="Gal_Oxase/kelch_b-propeller"/>
</dbReference>
<dbReference type="InterPro" id="IPR000210">
    <property type="entry name" value="BTB/POZ_dom"/>
</dbReference>
<dbReference type="PANTHER" id="PTHR45632:SF3">
    <property type="entry name" value="KELCH-LIKE PROTEIN 32"/>
    <property type="match status" value="1"/>
</dbReference>
<reference evidence="4" key="3">
    <citation type="submission" date="2025-09" db="UniProtKB">
        <authorList>
            <consortium name="Ensembl"/>
        </authorList>
    </citation>
    <scope>IDENTIFICATION</scope>
</reference>
<evidence type="ECO:0000313" key="4">
    <source>
        <dbReference type="Ensembl" id="ENSGWIP00000000356.1"/>
    </source>
</evidence>
<evidence type="ECO:0000313" key="5">
    <source>
        <dbReference type="Proteomes" id="UP000694680"/>
    </source>
</evidence>
<sequence>MANVKRVNFMMSGSTPNELRLKGRLCDAVIIVGDVQFLVHKLILCSCSIYFSNLFLDGSNKERRVFVIDDVSPEIMEQIIDFAYTSSFTLNNDNVFDLIIAANHYSITSLADICSQYLEDRLCPENCVRVWQVTNTIDSPVLQKRVFGFICDHFEEVMELEEFLQLEVDDLADILGCDGLNIQQESTAFESILKWIAHKPDERQDKITTLLSKVRLGLLSLTFLQLTVLTNDVVTTNADSNLMVHNAIKDMSELEEDAPPGSYLEIALPRLPNVILLATGGWTGNTPANTIESYDFSTNCWFRGPLCTLKHSVAQHGTAFLNGDLYIVGGENSTHYLSSVYKFPYLTNTWEEVAPMHQQRCYVSVAVLNERIYAMGGYDGIDQLSTAEVYQPETNQWTFIAPMNNSRSKSSCTTLRNKIYICGGFTDGHSQVTAERYDPSTNQWTLIASMSTGRCRLSVVAYMEHIFAVGGFNGNRFLSSAEAYNPVTNTWWDVCKMLTPRSNFGIAVINKRLFVVGGRNRTISNRVECYDATTDSWSRVCKLKTPRYGLSCCLLSGLPHMEKYSGPRHILPSHGNEE</sequence>
<evidence type="ECO:0000256" key="1">
    <source>
        <dbReference type="ARBA" id="ARBA00022441"/>
    </source>
</evidence>
<dbReference type="PIRSF" id="PIRSF037037">
    <property type="entry name" value="Kelch-like_protein_gigaxonin"/>
    <property type="match status" value="1"/>
</dbReference>
<dbReference type="Pfam" id="PF24681">
    <property type="entry name" value="Kelch_KLHDC2_KLHL20_DRC7"/>
    <property type="match status" value="1"/>
</dbReference>
<evidence type="ECO:0000256" key="2">
    <source>
        <dbReference type="ARBA" id="ARBA00022737"/>
    </source>
</evidence>
<dbReference type="SUPFAM" id="SSF54695">
    <property type="entry name" value="POZ domain"/>
    <property type="match status" value="1"/>
</dbReference>
<dbReference type="Gene3D" id="2.120.10.80">
    <property type="entry name" value="Kelch-type beta propeller"/>
    <property type="match status" value="2"/>
</dbReference>
<dbReference type="SUPFAM" id="SSF50965">
    <property type="entry name" value="Galactose oxidase, central domain"/>
    <property type="match status" value="1"/>
</dbReference>
<dbReference type="Gene3D" id="1.25.40.420">
    <property type="match status" value="1"/>
</dbReference>
<reference evidence="4" key="2">
    <citation type="submission" date="2025-08" db="UniProtKB">
        <authorList>
            <consortium name="Ensembl"/>
        </authorList>
    </citation>
    <scope>IDENTIFICATION</scope>
</reference>
<gene>
    <name evidence="4" type="primary">LOC114464677</name>
</gene>
<dbReference type="Proteomes" id="UP000694680">
    <property type="component" value="Chromosome 1"/>
</dbReference>
<feature type="domain" description="BTB" evidence="3">
    <location>
        <begin position="26"/>
        <end position="92"/>
    </location>
</feature>
<dbReference type="SMART" id="SM00875">
    <property type="entry name" value="BACK"/>
    <property type="match status" value="1"/>
</dbReference>